<evidence type="ECO:0000259" key="3">
    <source>
        <dbReference type="Pfam" id="PF12010"/>
    </source>
</evidence>
<accession>A0ABZ3EXX1</accession>
<name>A0ABZ3EXX1_9FIRM</name>
<feature type="domain" description="DUF3502" evidence="3">
    <location>
        <begin position="442"/>
        <end position="510"/>
    </location>
</feature>
<dbReference type="RefSeq" id="WP_342757766.1">
    <property type="nucleotide sequence ID" value="NZ_CP146256.1"/>
</dbReference>
<feature type="region of interest" description="Disordered" evidence="1">
    <location>
        <begin position="31"/>
        <end position="51"/>
    </location>
</feature>
<dbReference type="Proteomes" id="UP001451571">
    <property type="component" value="Chromosome"/>
</dbReference>
<evidence type="ECO:0000256" key="2">
    <source>
        <dbReference type="SAM" id="SignalP"/>
    </source>
</evidence>
<dbReference type="PANTHER" id="PTHR43649">
    <property type="entry name" value="ARABINOSE-BINDING PROTEIN-RELATED"/>
    <property type="match status" value="1"/>
</dbReference>
<dbReference type="Pfam" id="PF12010">
    <property type="entry name" value="DUF3502"/>
    <property type="match status" value="1"/>
</dbReference>
<proteinExistence type="predicted"/>
<protein>
    <submittedName>
        <fullName evidence="4">ABC transporter substrate-binding protein</fullName>
    </submittedName>
</protein>
<dbReference type="SUPFAM" id="SSF53850">
    <property type="entry name" value="Periplasmic binding protein-like II"/>
    <property type="match status" value="1"/>
</dbReference>
<feature type="chain" id="PRO_5046803274" evidence="2">
    <location>
        <begin position="22"/>
        <end position="512"/>
    </location>
</feature>
<dbReference type="EMBL" id="CP146256">
    <property type="protein sequence ID" value="XAH74172.1"/>
    <property type="molecule type" value="Genomic_DNA"/>
</dbReference>
<evidence type="ECO:0000256" key="1">
    <source>
        <dbReference type="SAM" id="MobiDB-lite"/>
    </source>
</evidence>
<evidence type="ECO:0000313" key="4">
    <source>
        <dbReference type="EMBL" id="XAH74172.1"/>
    </source>
</evidence>
<reference evidence="4 5" key="1">
    <citation type="submission" date="2024-02" db="EMBL/GenBank/DDBJ databases">
        <title>Bacterial strain from lacustrine sediment.</title>
        <authorList>
            <person name="Petit C."/>
            <person name="Fadhlaoui K."/>
        </authorList>
    </citation>
    <scope>NUCLEOTIDE SEQUENCE [LARGE SCALE GENOMIC DNA]</scope>
    <source>
        <strain evidence="4 5">IPX-CK</strain>
    </source>
</reference>
<feature type="compositionally biased region" description="Polar residues" evidence="1">
    <location>
        <begin position="31"/>
        <end position="47"/>
    </location>
</feature>
<keyword evidence="5" id="KW-1185">Reference proteome</keyword>
<dbReference type="PROSITE" id="PS51257">
    <property type="entry name" value="PROKAR_LIPOPROTEIN"/>
    <property type="match status" value="1"/>
</dbReference>
<dbReference type="InterPro" id="IPR050490">
    <property type="entry name" value="Bact_solute-bd_prot1"/>
</dbReference>
<dbReference type="Gene3D" id="3.40.190.10">
    <property type="entry name" value="Periplasmic binding protein-like II"/>
    <property type="match status" value="2"/>
</dbReference>
<organism evidence="4 5">
    <name type="scientific">Kineothrix sedimenti</name>
    <dbReference type="NCBI Taxonomy" id="3123317"/>
    <lineage>
        <taxon>Bacteria</taxon>
        <taxon>Bacillati</taxon>
        <taxon>Bacillota</taxon>
        <taxon>Clostridia</taxon>
        <taxon>Lachnospirales</taxon>
        <taxon>Lachnospiraceae</taxon>
        <taxon>Kineothrix</taxon>
    </lineage>
</organism>
<dbReference type="PANTHER" id="PTHR43649:SF17">
    <property type="entry name" value="ABC TRANSPORTER SOLUTE BINDING PROTEIN-SUGAR TRANSPORT"/>
    <property type="match status" value="1"/>
</dbReference>
<evidence type="ECO:0000313" key="5">
    <source>
        <dbReference type="Proteomes" id="UP001451571"/>
    </source>
</evidence>
<feature type="signal peptide" evidence="2">
    <location>
        <begin position="1"/>
        <end position="21"/>
    </location>
</feature>
<keyword evidence="2" id="KW-0732">Signal</keyword>
<gene>
    <name evidence="4" type="ORF">V6984_22175</name>
</gene>
<dbReference type="InterPro" id="IPR022627">
    <property type="entry name" value="DUF3502"/>
</dbReference>
<sequence length="512" mass="55561">MKAKKVLSVLLTTAMLCTALAGCGSAAGTDTSAGQTSDNAQEASAGTENAAAGSSEDLYTVTIYAPYEASTEACAEVSEKVSEITRDLINCNVELVRGVTSEQLNLALTSGEKLDLFYAFPWEVTLSSMVASNEIVAMDDLLAQYAPDMQSSISEDDWACTTVNGSIYGVPMNKDKAQARGFEMNKAIADELGIDYSKPITFEELEVALQKVKEAYPDMYPCVPNGGSMNFPTWSADVMSDSLGVLENCLEDSTQVVNLYETESFKEYCDMMYRWVQEGLMMPDGANTDESYATYISSGVGFGTFTPIKAGFEAEETRKCGVEMAAVELYAAHSTTSMVNACWAIAGNSEQPDKAMQMLNLMYTNSDVANLLINGIEGKNYKIVDESNKIINYADGIDSSTTDYSVVGWAWPNEQITYVWEGDDADVWNQLGEFNASAHSSPAKGFLFNNENVLNEVTACNNIVAKYQNGLITGCLNPDEAIPEMTQELKAAGIDTIIAEKQAQFDAWLAEK</sequence>